<evidence type="ECO:0000256" key="3">
    <source>
        <dbReference type="ARBA" id="ARBA00022840"/>
    </source>
</evidence>
<protein>
    <recommendedName>
        <fullName evidence="4">Thymidylate kinase-like domain-containing protein</fullName>
    </recommendedName>
</protein>
<name>A0A1G1XXF3_9BACT</name>
<gene>
    <name evidence="5" type="ORF">A2729_02875</name>
</gene>
<keyword evidence="3" id="KW-0067">ATP-binding</keyword>
<evidence type="ECO:0000259" key="4">
    <source>
        <dbReference type="Pfam" id="PF02223"/>
    </source>
</evidence>
<dbReference type="PANTHER" id="PTHR10344:SF4">
    <property type="entry name" value="UMP-CMP KINASE 2, MITOCHONDRIAL"/>
    <property type="match status" value="1"/>
</dbReference>
<dbReference type="GO" id="GO:0006235">
    <property type="term" value="P:dTTP biosynthetic process"/>
    <property type="evidence" value="ECO:0007669"/>
    <property type="project" value="TreeGrafter"/>
</dbReference>
<dbReference type="GO" id="GO:0006227">
    <property type="term" value="P:dUDP biosynthetic process"/>
    <property type="evidence" value="ECO:0007669"/>
    <property type="project" value="TreeGrafter"/>
</dbReference>
<dbReference type="GO" id="GO:0005737">
    <property type="term" value="C:cytoplasm"/>
    <property type="evidence" value="ECO:0007669"/>
    <property type="project" value="TreeGrafter"/>
</dbReference>
<proteinExistence type="inferred from homology"/>
<comment type="similarity">
    <text evidence="1">Belongs to the thymidylate kinase family.</text>
</comment>
<comment type="caution">
    <text evidence="5">The sequence shown here is derived from an EMBL/GenBank/DDBJ whole genome shotgun (WGS) entry which is preliminary data.</text>
</comment>
<evidence type="ECO:0000313" key="6">
    <source>
        <dbReference type="Proteomes" id="UP000178930"/>
    </source>
</evidence>
<sequence>MKKVGKFIVLYGTNNLGKTTQAKLLVEKLNQNGFPAEYLKYPIYDLAPTGRKINQILRGGADQKISELELQELYAQNRRDFEPTLKEKLEGGINIVTEDYIGTGLAWGVTKGAPLTQLEKQNQNLLKENLAILLDGERFLDGKEQNHLHESSDELITKNRRIHLDLAKKYGWQIVSANQSVEKVQQDIWQKVRKFISI</sequence>
<dbReference type="InterPro" id="IPR039430">
    <property type="entry name" value="Thymidylate_kin-like_dom"/>
</dbReference>
<dbReference type="AlphaFoldDB" id="A0A1G1XXF3"/>
<dbReference type="Pfam" id="PF02223">
    <property type="entry name" value="Thymidylate_kin"/>
    <property type="match status" value="1"/>
</dbReference>
<dbReference type="Gene3D" id="3.40.50.300">
    <property type="entry name" value="P-loop containing nucleotide triphosphate hydrolases"/>
    <property type="match status" value="1"/>
</dbReference>
<evidence type="ECO:0000256" key="1">
    <source>
        <dbReference type="ARBA" id="ARBA00009776"/>
    </source>
</evidence>
<feature type="domain" description="Thymidylate kinase-like" evidence="4">
    <location>
        <begin position="12"/>
        <end position="188"/>
    </location>
</feature>
<keyword evidence="2" id="KW-0547">Nucleotide-binding</keyword>
<dbReference type="GO" id="GO:0005524">
    <property type="term" value="F:ATP binding"/>
    <property type="evidence" value="ECO:0007669"/>
    <property type="project" value="UniProtKB-KW"/>
</dbReference>
<dbReference type="InterPro" id="IPR027417">
    <property type="entry name" value="P-loop_NTPase"/>
</dbReference>
<dbReference type="PANTHER" id="PTHR10344">
    <property type="entry name" value="THYMIDYLATE KINASE"/>
    <property type="match status" value="1"/>
</dbReference>
<evidence type="ECO:0000313" key="5">
    <source>
        <dbReference type="EMBL" id="OGY44803.1"/>
    </source>
</evidence>
<dbReference type="EMBL" id="MHIB01000012">
    <property type="protein sequence ID" value="OGY44803.1"/>
    <property type="molecule type" value="Genomic_DNA"/>
</dbReference>
<evidence type="ECO:0000256" key="2">
    <source>
        <dbReference type="ARBA" id="ARBA00022741"/>
    </source>
</evidence>
<dbReference type="GO" id="GO:0006233">
    <property type="term" value="P:dTDP biosynthetic process"/>
    <property type="evidence" value="ECO:0007669"/>
    <property type="project" value="TreeGrafter"/>
</dbReference>
<accession>A0A1G1XXF3</accession>
<dbReference type="GO" id="GO:0004798">
    <property type="term" value="F:dTMP kinase activity"/>
    <property type="evidence" value="ECO:0007669"/>
    <property type="project" value="TreeGrafter"/>
</dbReference>
<reference evidence="5 6" key="1">
    <citation type="journal article" date="2016" name="Nat. Commun.">
        <title>Thousands of microbial genomes shed light on interconnected biogeochemical processes in an aquifer system.</title>
        <authorList>
            <person name="Anantharaman K."/>
            <person name="Brown C.T."/>
            <person name="Hug L.A."/>
            <person name="Sharon I."/>
            <person name="Castelle C.J."/>
            <person name="Probst A.J."/>
            <person name="Thomas B.C."/>
            <person name="Singh A."/>
            <person name="Wilkins M.J."/>
            <person name="Karaoz U."/>
            <person name="Brodie E.L."/>
            <person name="Williams K.H."/>
            <person name="Hubbard S.S."/>
            <person name="Banfield J.F."/>
        </authorList>
    </citation>
    <scope>NUCLEOTIDE SEQUENCE [LARGE SCALE GENOMIC DNA]</scope>
</reference>
<dbReference type="SUPFAM" id="SSF52540">
    <property type="entry name" value="P-loop containing nucleoside triphosphate hydrolases"/>
    <property type="match status" value="1"/>
</dbReference>
<dbReference type="STRING" id="1797532.A2729_02875"/>
<dbReference type="Proteomes" id="UP000178930">
    <property type="component" value="Unassembled WGS sequence"/>
</dbReference>
<organism evidence="5 6">
    <name type="scientific">Candidatus Buchananbacteria bacterium RIFCSPHIGHO2_01_FULL_39_14</name>
    <dbReference type="NCBI Taxonomy" id="1797532"/>
    <lineage>
        <taxon>Bacteria</taxon>
        <taxon>Candidatus Buchananiibacteriota</taxon>
    </lineage>
</organism>